<dbReference type="KEGG" id="mfol:DXT68_08995"/>
<dbReference type="PATRIC" id="fig|104336.4.peg.610"/>
<organism evidence="2 3">
    <name type="scientific">Microbacterium foliorum</name>
    <dbReference type="NCBI Taxonomy" id="104336"/>
    <lineage>
        <taxon>Bacteria</taxon>
        <taxon>Bacillati</taxon>
        <taxon>Actinomycetota</taxon>
        <taxon>Actinomycetes</taxon>
        <taxon>Micrococcales</taxon>
        <taxon>Microbacteriaceae</taxon>
        <taxon>Microbacterium</taxon>
    </lineage>
</organism>
<sequence length="71" mass="7851">MSNGDEKYWYNLETRQVEFGMISPSADRVGPFDTEAEAAHAPEKLQERSRAWADEEAAENGWDSGTGTGAE</sequence>
<evidence type="ECO:0000313" key="3">
    <source>
        <dbReference type="Proteomes" id="UP000033572"/>
    </source>
</evidence>
<name>A0A0F0KX89_9MICO</name>
<protein>
    <recommendedName>
        <fullName evidence="4">SPOR domain-containing protein</fullName>
    </recommendedName>
</protein>
<keyword evidence="3" id="KW-1185">Reference proteome</keyword>
<dbReference type="EMBL" id="JYIU01000030">
    <property type="protein sequence ID" value="KJL24680.1"/>
    <property type="molecule type" value="Genomic_DNA"/>
</dbReference>
<evidence type="ECO:0000313" key="2">
    <source>
        <dbReference type="EMBL" id="KJL24680.1"/>
    </source>
</evidence>
<gene>
    <name evidence="2" type="ORF">RN50_00589</name>
</gene>
<accession>A0A0F0KX89</accession>
<evidence type="ECO:0008006" key="4">
    <source>
        <dbReference type="Google" id="ProtNLM"/>
    </source>
</evidence>
<dbReference type="Proteomes" id="UP000033572">
    <property type="component" value="Unassembled WGS sequence"/>
</dbReference>
<proteinExistence type="predicted"/>
<evidence type="ECO:0000256" key="1">
    <source>
        <dbReference type="SAM" id="MobiDB-lite"/>
    </source>
</evidence>
<dbReference type="RefSeq" id="WP_045253018.1">
    <property type="nucleotide sequence ID" value="NZ_CP031425.1"/>
</dbReference>
<reference evidence="2 3" key="1">
    <citation type="submission" date="2015-02" db="EMBL/GenBank/DDBJ databases">
        <title>Draft genome sequences of ten Microbacterium spp. with emphasis on heavy metal contaminated environments.</title>
        <authorList>
            <person name="Corretto E."/>
        </authorList>
    </citation>
    <scope>NUCLEOTIDE SEQUENCE [LARGE SCALE GENOMIC DNA]</scope>
    <source>
        <strain evidence="2 3">DSM 12966</strain>
    </source>
</reference>
<dbReference type="GeneID" id="94444529"/>
<feature type="region of interest" description="Disordered" evidence="1">
    <location>
        <begin position="28"/>
        <end position="71"/>
    </location>
</feature>
<comment type="caution">
    <text evidence="2">The sequence shown here is derived from an EMBL/GenBank/DDBJ whole genome shotgun (WGS) entry which is preliminary data.</text>
</comment>
<dbReference type="AlphaFoldDB" id="A0A0F0KX89"/>
<feature type="compositionally biased region" description="Basic and acidic residues" evidence="1">
    <location>
        <begin position="37"/>
        <end position="53"/>
    </location>
</feature>